<evidence type="ECO:0000256" key="1">
    <source>
        <dbReference type="ARBA" id="ARBA00004651"/>
    </source>
</evidence>
<evidence type="ECO:0000313" key="9">
    <source>
        <dbReference type="Proteomes" id="UP000759131"/>
    </source>
</evidence>
<keyword evidence="9" id="KW-1185">Reference proteome</keyword>
<feature type="transmembrane region" description="Helical" evidence="6">
    <location>
        <begin position="268"/>
        <end position="287"/>
    </location>
</feature>
<dbReference type="PANTHER" id="PTHR30294">
    <property type="entry name" value="MEMBRANE COMPONENT OF ABC TRANSPORTER YHHJ-RELATED"/>
    <property type="match status" value="1"/>
</dbReference>
<protein>
    <recommendedName>
        <fullName evidence="7">ABC-2 type transporter transmembrane domain-containing protein</fullName>
    </recommendedName>
</protein>
<keyword evidence="3 6" id="KW-0812">Transmembrane</keyword>
<dbReference type="AlphaFoldDB" id="A0A7R9Q7Z4"/>
<dbReference type="GO" id="GO:0005886">
    <property type="term" value="C:plasma membrane"/>
    <property type="evidence" value="ECO:0007669"/>
    <property type="project" value="UniProtKB-SubCell"/>
</dbReference>
<feature type="non-terminal residue" evidence="8">
    <location>
        <position position="1"/>
    </location>
</feature>
<dbReference type="GO" id="GO:0140359">
    <property type="term" value="F:ABC-type transporter activity"/>
    <property type="evidence" value="ECO:0007669"/>
    <property type="project" value="InterPro"/>
</dbReference>
<proteinExistence type="predicted"/>
<keyword evidence="2" id="KW-1003">Cell membrane</keyword>
<reference evidence="8" key="1">
    <citation type="submission" date="2020-11" db="EMBL/GenBank/DDBJ databases">
        <authorList>
            <person name="Tran Van P."/>
        </authorList>
    </citation>
    <scope>NUCLEOTIDE SEQUENCE</scope>
</reference>
<name>A0A7R9Q7Z4_9ACAR</name>
<evidence type="ECO:0000259" key="7">
    <source>
        <dbReference type="Pfam" id="PF12698"/>
    </source>
</evidence>
<feature type="transmembrane region" description="Helical" evidence="6">
    <location>
        <begin position="317"/>
        <end position="339"/>
    </location>
</feature>
<dbReference type="PANTHER" id="PTHR30294:SF38">
    <property type="entry name" value="TRANSPORT PERMEASE PROTEIN"/>
    <property type="match status" value="1"/>
</dbReference>
<dbReference type="InterPro" id="IPR051449">
    <property type="entry name" value="ABC-2_transporter_component"/>
</dbReference>
<evidence type="ECO:0000256" key="4">
    <source>
        <dbReference type="ARBA" id="ARBA00022989"/>
    </source>
</evidence>
<dbReference type="Proteomes" id="UP000759131">
    <property type="component" value="Unassembled WGS sequence"/>
</dbReference>
<dbReference type="EMBL" id="CAJPIZ010017759">
    <property type="protein sequence ID" value="CAG2116258.1"/>
    <property type="molecule type" value="Genomic_DNA"/>
</dbReference>
<sequence length="448" mass="50814">MNSGTILKQSNPNQLMAEYQVSTLEEVFLRLCQQDIKRRKSRQLEAIESQTRKTIQLSDVLADNTDDQFEDNNPGKLNKKPVEWCRIKAMLWKYYILTLRRPLYLFMYYSIPIIALTAMNYTISQSPYNIPVAIVNADLNPKLSQLYLDSIDPYFLRLTNYPDNQSAIDSIVKGKNYMSIAFSENFSDTFETRITDVFDLTDFEVEENAAIGAFLVKYMIQAFKTFLDRMSSIMGGRDLFRILSPLQIQEAVYGDTDLNITNHFGPSILIVIAQILPLVISAFQIVIDRKNSSFERVFVAGVKPIEYFMAHMAQNMLLCLTQVTLSMTIMFIVFNATQLGSYVEIFIMLLLQGLLGISIGLMGALILADEVSVAVWFTVMLQNAHGCNNWIYAPVMDNVGPITIPLNSLRSVMLRGWSYTRMTVLYGYIVSAGYSLIINSQLQSVANG</sequence>
<dbReference type="InterPro" id="IPR013525">
    <property type="entry name" value="ABC2_TM"/>
</dbReference>
<evidence type="ECO:0000256" key="2">
    <source>
        <dbReference type="ARBA" id="ARBA00022475"/>
    </source>
</evidence>
<evidence type="ECO:0000256" key="6">
    <source>
        <dbReference type="SAM" id="Phobius"/>
    </source>
</evidence>
<gene>
    <name evidence="8" type="ORF">OSB1V03_LOCUS16219</name>
</gene>
<evidence type="ECO:0000256" key="3">
    <source>
        <dbReference type="ARBA" id="ARBA00022692"/>
    </source>
</evidence>
<dbReference type="Pfam" id="PF12698">
    <property type="entry name" value="ABC2_membrane_3"/>
    <property type="match status" value="1"/>
</dbReference>
<feature type="domain" description="ABC-2 type transporter transmembrane" evidence="7">
    <location>
        <begin position="104"/>
        <end position="372"/>
    </location>
</feature>
<comment type="subcellular location">
    <subcellularLocation>
        <location evidence="1">Cell membrane</location>
        <topology evidence="1">Multi-pass membrane protein</topology>
    </subcellularLocation>
</comment>
<dbReference type="OrthoDB" id="10255969at2759"/>
<evidence type="ECO:0000313" key="8">
    <source>
        <dbReference type="EMBL" id="CAD7635828.1"/>
    </source>
</evidence>
<evidence type="ECO:0000256" key="5">
    <source>
        <dbReference type="ARBA" id="ARBA00023136"/>
    </source>
</evidence>
<organism evidence="8">
    <name type="scientific">Medioppia subpectinata</name>
    <dbReference type="NCBI Taxonomy" id="1979941"/>
    <lineage>
        <taxon>Eukaryota</taxon>
        <taxon>Metazoa</taxon>
        <taxon>Ecdysozoa</taxon>
        <taxon>Arthropoda</taxon>
        <taxon>Chelicerata</taxon>
        <taxon>Arachnida</taxon>
        <taxon>Acari</taxon>
        <taxon>Acariformes</taxon>
        <taxon>Sarcoptiformes</taxon>
        <taxon>Oribatida</taxon>
        <taxon>Brachypylina</taxon>
        <taxon>Oppioidea</taxon>
        <taxon>Oppiidae</taxon>
        <taxon>Medioppia</taxon>
    </lineage>
</organism>
<feature type="transmembrane region" description="Helical" evidence="6">
    <location>
        <begin position="345"/>
        <end position="368"/>
    </location>
</feature>
<feature type="transmembrane region" description="Helical" evidence="6">
    <location>
        <begin position="423"/>
        <end position="442"/>
    </location>
</feature>
<accession>A0A7R9Q7Z4</accession>
<dbReference type="EMBL" id="OC872334">
    <property type="protein sequence ID" value="CAD7635828.1"/>
    <property type="molecule type" value="Genomic_DNA"/>
</dbReference>
<keyword evidence="4 6" id="KW-1133">Transmembrane helix</keyword>
<feature type="transmembrane region" description="Helical" evidence="6">
    <location>
        <begin position="103"/>
        <end position="123"/>
    </location>
</feature>
<keyword evidence="5 6" id="KW-0472">Membrane</keyword>